<dbReference type="InterPro" id="IPR004614">
    <property type="entry name" value="P_AcTrfase"/>
</dbReference>
<feature type="domain" description="DRTGG" evidence="14">
    <location>
        <begin position="215"/>
        <end position="325"/>
    </location>
</feature>
<dbReference type="NCBIfam" id="NF007233">
    <property type="entry name" value="PRK09653.1"/>
    <property type="match status" value="1"/>
</dbReference>
<dbReference type="InterPro" id="IPR028979">
    <property type="entry name" value="Ser_kin/Pase_Hpr-like_N_sf"/>
</dbReference>
<dbReference type="PANTHER" id="PTHR43356">
    <property type="entry name" value="PHOSPHATE ACETYLTRANSFERASE"/>
    <property type="match status" value="1"/>
</dbReference>
<comment type="subunit">
    <text evidence="5">Homohexamer.</text>
</comment>
<reference evidence="15" key="1">
    <citation type="submission" date="2020-08" db="EMBL/GenBank/DDBJ databases">
        <title>Genomic Encyclopedia of Type Strains, Phase III (KMG-III): the genomes of soil and plant-associated and newly described type strains.</title>
        <authorList>
            <person name="Whitman W."/>
        </authorList>
    </citation>
    <scope>NUCLEOTIDE SEQUENCE [LARGE SCALE GENOMIC DNA]</scope>
    <source>
        <strain evidence="15">CECT 8628</strain>
    </source>
</reference>
<dbReference type="GO" id="GO:0008959">
    <property type="term" value="F:phosphate acetyltransferase activity"/>
    <property type="evidence" value="ECO:0007669"/>
    <property type="project" value="UniProtKB-EC"/>
</dbReference>
<dbReference type="UniPathway" id="UPA00340">
    <property type="reaction ID" value="UER00459"/>
</dbReference>
<evidence type="ECO:0000256" key="1">
    <source>
        <dbReference type="ARBA" id="ARBA00004496"/>
    </source>
</evidence>
<evidence type="ECO:0000256" key="2">
    <source>
        <dbReference type="ARBA" id="ARBA00004989"/>
    </source>
</evidence>
<keyword evidence="8 12" id="KW-0963">Cytoplasm</keyword>
<dbReference type="EMBL" id="JACHWX010000002">
    <property type="protein sequence ID" value="MBB3054479.1"/>
    <property type="molecule type" value="Genomic_DNA"/>
</dbReference>
<comment type="domain">
    <text evidence="12">The N-terminal region seems to be important for proper quaternary structure. The C-terminal region contains the substrate-binding site.</text>
</comment>
<evidence type="ECO:0000256" key="6">
    <source>
        <dbReference type="ARBA" id="ARBA00012707"/>
    </source>
</evidence>
<evidence type="ECO:0000256" key="3">
    <source>
        <dbReference type="ARBA" id="ARBA00008756"/>
    </source>
</evidence>
<dbReference type="Pfam" id="PF01515">
    <property type="entry name" value="PTA_PTB"/>
    <property type="match status" value="1"/>
</dbReference>
<dbReference type="Pfam" id="PF07085">
    <property type="entry name" value="DRTGG"/>
    <property type="match status" value="1"/>
</dbReference>
<comment type="function">
    <text evidence="12">Involved in acetate metabolism.</text>
</comment>
<evidence type="ECO:0000259" key="14">
    <source>
        <dbReference type="Pfam" id="PF07085"/>
    </source>
</evidence>
<sequence>MAKTIFIASAEPGSGKSVVTIGLVNMLLCKTQKIGFFKPVINFDPKEKKDTHIQTILEYFKLPIKYEDAYAFTRQEALEYIERESRGEMIDTIINKFKKIEESYDFTVLEGSDFTSEGVAFEFELNVLIAKNLGSPALLVVSGENKTTAQITNESLNFFHNFKDHEVQVLGVIVNKAQLGQVDSIKEVLSAQLPEDTIISVITCAPGLQNPTIKDICESLHGKLLFGGDYLSNRVDNFVTGAMQLPNFLSFIKENVLIVTPGDRGDIIIGSLQANLSSSYPKVAGIVLTAGIMPEEPVMRLVKGLHNIVPIISVEMGTFQTSAEIGAIKPRITPDDPKKVQLAIDMFNKYVDVTALDKSIITYKSDAITSHMFQYQLVKWAKRQTKTIVLPEGNDDRVLKAAARLVSQHVVHLILLGNITDINDSIKRLGLVIAPDRTKIIDPTVSEKLEDYANTLFELRKSKGVTLEMARDLMTDVSYFGTMMVYKGEADGMVSGAVHTTQHTIRPALQFIKTKPGIQTVSSVFFMCLEDRVCLFGDCAVNPNPTAEQLAEIAISSADTAKRFGIEPRVAMLSYSSGTSGVGEDVDKVRNATNIVRSKRPDIKVEGPIQYDAAVDPVVGKQKMPDSKVAGQASVLIFPDLNTGNNTYKAVQRETGALAIGPMLQGLNKPVNDLSRGCTADDIFNTIVITAIQGQEVNQPKPELVA</sequence>
<dbReference type="AlphaFoldDB" id="A0A839SCR8"/>
<keyword evidence="9 12" id="KW-0808">Transferase</keyword>
<dbReference type="SUPFAM" id="SSF53659">
    <property type="entry name" value="Isocitrate/Isopropylmalate dehydrogenase-like"/>
    <property type="match status" value="1"/>
</dbReference>
<evidence type="ECO:0000256" key="12">
    <source>
        <dbReference type="PIRNR" id="PIRNR006107"/>
    </source>
</evidence>
<dbReference type="SUPFAM" id="SSF52540">
    <property type="entry name" value="P-loop containing nucleoside triphosphate hydrolases"/>
    <property type="match status" value="1"/>
</dbReference>
<gene>
    <name evidence="15" type="ORF">FHS11_000889</name>
</gene>
<evidence type="ECO:0000256" key="8">
    <source>
        <dbReference type="ARBA" id="ARBA00022490"/>
    </source>
</evidence>
<dbReference type="Gene3D" id="3.40.50.10750">
    <property type="entry name" value="Isocitrate/Isopropylmalate dehydrogenase-like"/>
    <property type="match status" value="1"/>
</dbReference>
<dbReference type="NCBIfam" id="NF004167">
    <property type="entry name" value="PRK05632.1"/>
    <property type="match status" value="1"/>
</dbReference>
<accession>A0A839SCR8</accession>
<dbReference type="SUPFAM" id="SSF75138">
    <property type="entry name" value="HprK N-terminal domain-like"/>
    <property type="match status" value="1"/>
</dbReference>
<dbReference type="PIRSF" id="PIRSF006107">
    <property type="entry name" value="PhpActrans_proteobac"/>
    <property type="match status" value="1"/>
</dbReference>
<dbReference type="InterPro" id="IPR042113">
    <property type="entry name" value="P_AcTrfase_dom1"/>
</dbReference>
<dbReference type="Proteomes" id="UP000539265">
    <property type="component" value="Unassembled WGS sequence"/>
</dbReference>
<comment type="caution">
    <text evidence="15">The sequence shown here is derived from an EMBL/GenBank/DDBJ whole genome shotgun (WGS) entry which is preliminary data.</text>
</comment>
<dbReference type="InterPro" id="IPR010766">
    <property type="entry name" value="DRTGG"/>
</dbReference>
<organism evidence="15 16">
    <name type="scientific">Mucilaginibacter gotjawali</name>
    <dbReference type="NCBI Taxonomy" id="1550579"/>
    <lineage>
        <taxon>Bacteria</taxon>
        <taxon>Pseudomonadati</taxon>
        <taxon>Bacteroidota</taxon>
        <taxon>Sphingobacteriia</taxon>
        <taxon>Sphingobacteriales</taxon>
        <taxon>Sphingobacteriaceae</taxon>
        <taxon>Mucilaginibacter</taxon>
    </lineage>
</organism>
<keyword evidence="16" id="KW-1185">Reference proteome</keyword>
<comment type="catalytic activity">
    <reaction evidence="12">
        <text>acetyl-CoA + phosphate = acetyl phosphate + CoA</text>
        <dbReference type="Rhea" id="RHEA:19521"/>
        <dbReference type="ChEBI" id="CHEBI:22191"/>
        <dbReference type="ChEBI" id="CHEBI:43474"/>
        <dbReference type="ChEBI" id="CHEBI:57287"/>
        <dbReference type="ChEBI" id="CHEBI:57288"/>
        <dbReference type="EC" id="2.3.1.8"/>
    </reaction>
</comment>
<keyword evidence="10 12" id="KW-0012">Acyltransferase</keyword>
<dbReference type="Gene3D" id="3.40.50.300">
    <property type="entry name" value="P-loop containing nucleotide triphosphate hydrolases"/>
    <property type="match status" value="1"/>
</dbReference>
<evidence type="ECO:0000313" key="15">
    <source>
        <dbReference type="EMBL" id="MBB3054479.1"/>
    </source>
</evidence>
<comment type="similarity">
    <text evidence="3 12">In the C-terminal section; belongs to the phosphate acetyltransferase and butyryltransferase family.</text>
</comment>
<dbReference type="InterPro" id="IPR050500">
    <property type="entry name" value="Phos_Acetyltrans/Butyryltrans"/>
</dbReference>
<comment type="subcellular location">
    <subcellularLocation>
        <location evidence="1 12">Cytoplasm</location>
    </subcellularLocation>
</comment>
<dbReference type="Gene3D" id="3.40.50.10950">
    <property type="match status" value="1"/>
</dbReference>
<evidence type="ECO:0000256" key="4">
    <source>
        <dbReference type="ARBA" id="ARBA00009786"/>
    </source>
</evidence>
<dbReference type="Gene3D" id="3.40.1390.20">
    <property type="entry name" value="HprK N-terminal domain-like"/>
    <property type="match status" value="1"/>
</dbReference>
<dbReference type="GO" id="GO:0005737">
    <property type="term" value="C:cytoplasm"/>
    <property type="evidence" value="ECO:0007669"/>
    <property type="project" value="UniProtKB-SubCell"/>
</dbReference>
<dbReference type="InterPro" id="IPR002505">
    <property type="entry name" value="PTA_PTB"/>
</dbReference>
<dbReference type="EC" id="2.3.1.8" evidence="6 12"/>
<evidence type="ECO:0000256" key="5">
    <source>
        <dbReference type="ARBA" id="ARBA00011643"/>
    </source>
</evidence>
<evidence type="ECO:0000259" key="13">
    <source>
        <dbReference type="Pfam" id="PF01515"/>
    </source>
</evidence>
<evidence type="ECO:0000256" key="11">
    <source>
        <dbReference type="ARBA" id="ARBA00031108"/>
    </source>
</evidence>
<dbReference type="RefSeq" id="WP_183475810.1">
    <property type="nucleotide sequence ID" value="NZ_JACHWX010000002.1"/>
</dbReference>
<evidence type="ECO:0000256" key="9">
    <source>
        <dbReference type="ARBA" id="ARBA00022679"/>
    </source>
</evidence>
<dbReference type="GO" id="GO:0006085">
    <property type="term" value="P:acetyl-CoA biosynthetic process"/>
    <property type="evidence" value="ECO:0007669"/>
    <property type="project" value="UniProtKB-UniPathway"/>
</dbReference>
<evidence type="ECO:0000256" key="10">
    <source>
        <dbReference type="ARBA" id="ARBA00023315"/>
    </source>
</evidence>
<name>A0A839SCR8_9SPHI</name>
<dbReference type="CDD" id="cd03109">
    <property type="entry name" value="DTBS"/>
    <property type="match status" value="1"/>
</dbReference>
<proteinExistence type="inferred from homology"/>
<dbReference type="InterPro" id="IPR027417">
    <property type="entry name" value="P-loop_NTPase"/>
</dbReference>
<dbReference type="NCBIfam" id="TIGR00651">
    <property type="entry name" value="pta"/>
    <property type="match status" value="1"/>
</dbReference>
<comment type="pathway">
    <text evidence="2 12">Metabolic intermediate biosynthesis; acetyl-CoA biosynthesis; acetyl-CoA from acetate: step 2/2.</text>
</comment>
<evidence type="ECO:0000256" key="7">
    <source>
        <dbReference type="ARBA" id="ARBA00021528"/>
    </source>
</evidence>
<dbReference type="InterPro" id="IPR042112">
    <property type="entry name" value="P_AcTrfase_dom2"/>
</dbReference>
<dbReference type="InterPro" id="IPR016475">
    <property type="entry name" value="P-Actrans_bac"/>
</dbReference>
<dbReference type="PANTHER" id="PTHR43356:SF3">
    <property type="entry name" value="PHOSPHATE ACETYLTRANSFERASE"/>
    <property type="match status" value="1"/>
</dbReference>
<feature type="domain" description="Phosphate acetyl/butaryl transferase" evidence="13">
    <location>
        <begin position="372"/>
        <end position="691"/>
    </location>
</feature>
<dbReference type="Pfam" id="PF13500">
    <property type="entry name" value="AAA_26"/>
    <property type="match status" value="1"/>
</dbReference>
<comment type="similarity">
    <text evidence="4 12">In the N-terminal section; belongs to the CobB/CobQ family.</text>
</comment>
<protein>
    <recommendedName>
        <fullName evidence="7 12">Phosphate acetyltransferase</fullName>
        <ecNumber evidence="6 12">2.3.1.8</ecNumber>
    </recommendedName>
    <alternativeName>
        <fullName evidence="11 12">Phosphotransacetylase</fullName>
    </alternativeName>
</protein>
<dbReference type="FunFam" id="3.40.50.10750:FF:000001">
    <property type="entry name" value="Phosphate acetyltransferase"/>
    <property type="match status" value="1"/>
</dbReference>
<evidence type="ECO:0000313" key="16">
    <source>
        <dbReference type="Proteomes" id="UP000539265"/>
    </source>
</evidence>